<proteinExistence type="predicted"/>
<evidence type="ECO:0000256" key="1">
    <source>
        <dbReference type="ARBA" id="ARBA00022857"/>
    </source>
</evidence>
<dbReference type="EMBL" id="KN846957">
    <property type="protein sequence ID" value="KIW70796.1"/>
    <property type="molecule type" value="Genomic_DNA"/>
</dbReference>
<dbReference type="HOGENOM" id="CLU_075102_0_0_1"/>
<dbReference type="SUPFAM" id="SSF51735">
    <property type="entry name" value="NAD(P)-binding Rossmann-fold domains"/>
    <property type="match status" value="1"/>
</dbReference>
<dbReference type="PANTHER" id="PTHR47706:SF11">
    <property type="entry name" value="ISOFLAVONE REDUCTASE FAMILY PROTEIN (AFU_ORTHOLOGUE AFUA_1G12510)"/>
    <property type="match status" value="1"/>
</dbReference>
<dbReference type="InterPro" id="IPR051609">
    <property type="entry name" value="NmrA/Isoflavone_reductase-like"/>
</dbReference>
<gene>
    <name evidence="4" type="ORF">PV04_03036</name>
</gene>
<dbReference type="Gene3D" id="3.90.25.10">
    <property type="entry name" value="UDP-galactose 4-epimerase, domain 1"/>
    <property type="match status" value="1"/>
</dbReference>
<evidence type="ECO:0000313" key="5">
    <source>
        <dbReference type="Proteomes" id="UP000054266"/>
    </source>
</evidence>
<dbReference type="STRING" id="5601.A0A0D2CZW0"/>
<organism evidence="4 5">
    <name type="scientific">Phialophora macrospora</name>
    <dbReference type="NCBI Taxonomy" id="1851006"/>
    <lineage>
        <taxon>Eukaryota</taxon>
        <taxon>Fungi</taxon>
        <taxon>Dikarya</taxon>
        <taxon>Ascomycota</taxon>
        <taxon>Pezizomycotina</taxon>
        <taxon>Eurotiomycetes</taxon>
        <taxon>Chaetothyriomycetidae</taxon>
        <taxon>Chaetothyriales</taxon>
        <taxon>Herpotrichiellaceae</taxon>
        <taxon>Phialophora</taxon>
    </lineage>
</organism>
<dbReference type="GO" id="GO:0016491">
    <property type="term" value="F:oxidoreductase activity"/>
    <property type="evidence" value="ECO:0007669"/>
    <property type="project" value="UniProtKB-KW"/>
</dbReference>
<keyword evidence="2" id="KW-0560">Oxidoreductase</keyword>
<reference evidence="4 5" key="1">
    <citation type="submission" date="2015-01" db="EMBL/GenBank/DDBJ databases">
        <title>The Genome Sequence of Capronia semiimmersa CBS27337.</title>
        <authorList>
            <consortium name="The Broad Institute Genomics Platform"/>
            <person name="Cuomo C."/>
            <person name="de Hoog S."/>
            <person name="Gorbushina A."/>
            <person name="Stielow B."/>
            <person name="Teixiera M."/>
            <person name="Abouelleil A."/>
            <person name="Chapman S.B."/>
            <person name="Priest M."/>
            <person name="Young S.K."/>
            <person name="Wortman J."/>
            <person name="Nusbaum C."/>
            <person name="Birren B."/>
        </authorList>
    </citation>
    <scope>NUCLEOTIDE SEQUENCE [LARGE SCALE GENOMIC DNA]</scope>
    <source>
        <strain evidence="4 5">CBS 27337</strain>
    </source>
</reference>
<dbReference type="Gene3D" id="3.40.50.720">
    <property type="entry name" value="NAD(P)-binding Rossmann-like Domain"/>
    <property type="match status" value="1"/>
</dbReference>
<keyword evidence="1" id="KW-0521">NADP</keyword>
<protein>
    <recommendedName>
        <fullName evidence="3">NmrA-like domain-containing protein</fullName>
    </recommendedName>
</protein>
<dbReference type="InterPro" id="IPR036291">
    <property type="entry name" value="NAD(P)-bd_dom_sf"/>
</dbReference>
<accession>A0A0D2CZW0</accession>
<dbReference type="Pfam" id="PF05368">
    <property type="entry name" value="NmrA"/>
    <property type="match status" value="1"/>
</dbReference>
<dbReference type="Proteomes" id="UP000054266">
    <property type="component" value="Unassembled WGS sequence"/>
</dbReference>
<dbReference type="InterPro" id="IPR008030">
    <property type="entry name" value="NmrA-like"/>
</dbReference>
<evidence type="ECO:0000256" key="2">
    <source>
        <dbReference type="ARBA" id="ARBA00023002"/>
    </source>
</evidence>
<evidence type="ECO:0000313" key="4">
    <source>
        <dbReference type="EMBL" id="KIW70796.1"/>
    </source>
</evidence>
<keyword evidence="5" id="KW-1185">Reference proteome</keyword>
<feature type="domain" description="NmrA-like" evidence="3">
    <location>
        <begin position="3"/>
        <end position="190"/>
    </location>
</feature>
<dbReference type="PANTHER" id="PTHR47706">
    <property type="entry name" value="NMRA-LIKE FAMILY PROTEIN"/>
    <property type="match status" value="1"/>
</dbReference>
<name>A0A0D2CZW0_9EURO</name>
<dbReference type="AlphaFoldDB" id="A0A0D2CZW0"/>
<evidence type="ECO:0000259" key="3">
    <source>
        <dbReference type="Pfam" id="PF05368"/>
    </source>
</evidence>
<sequence>MTYSILLLGVTTSLGHKVVRSLALRAQDFGRIAILTDGDTENEARAASNGLECIAGSLTDPNSYRGFDVVLSMVEDDVCAAQKEYIDAAIGGCVKHFYPAEYGADLTHALVRDEPYFADKVSVRKYLEARAQADNSLGYTYMMTGVEADLLLKANLLGLSQDKKSATCLGHPDAKVSTTYSDDVAQVIVRSLLPQHLPSLSVRRHVRFTGSAMPTSALYDAISYVLHHPIDVTYLTLDSSHNHESKKSHGSLQPKIAAYRRSLGFGGFEIKEPDEDQLPGRDVVCSGKEYLKELRPRCWAEVVHEYFTRGGNETTTTTAWN</sequence>